<comment type="caution">
    <text evidence="3">The sequence shown here is derived from an EMBL/GenBank/DDBJ whole genome shotgun (WGS) entry which is preliminary data.</text>
</comment>
<dbReference type="RefSeq" id="WP_192026959.1">
    <property type="nucleotide sequence ID" value="NZ_JACYTN010000027.1"/>
</dbReference>
<comment type="similarity">
    <text evidence="1">Belongs to the pseudomonas-type ThrB family.</text>
</comment>
<dbReference type="InterPro" id="IPR050249">
    <property type="entry name" value="Pseudomonas-type_ThrB"/>
</dbReference>
<gene>
    <name evidence="3" type="ORF">IFO66_20790</name>
</gene>
<protein>
    <submittedName>
        <fullName evidence="3">Phosphotransferase</fullName>
    </submittedName>
</protein>
<organism evidence="3 4">
    <name type="scientific">Paenibacillus arenosi</name>
    <dbReference type="NCBI Taxonomy" id="2774142"/>
    <lineage>
        <taxon>Bacteria</taxon>
        <taxon>Bacillati</taxon>
        <taxon>Bacillota</taxon>
        <taxon>Bacilli</taxon>
        <taxon>Bacillales</taxon>
        <taxon>Paenibacillaceae</taxon>
        <taxon>Paenibacillus</taxon>
    </lineage>
</organism>
<dbReference type="PANTHER" id="PTHR21064">
    <property type="entry name" value="AMINOGLYCOSIDE PHOSPHOTRANSFERASE DOMAIN-CONTAINING PROTEIN-RELATED"/>
    <property type="match status" value="1"/>
</dbReference>
<evidence type="ECO:0000313" key="4">
    <source>
        <dbReference type="Proteomes" id="UP000634529"/>
    </source>
</evidence>
<dbReference type="SUPFAM" id="SSF56112">
    <property type="entry name" value="Protein kinase-like (PK-like)"/>
    <property type="match status" value="1"/>
</dbReference>
<accession>A0ABR9B341</accession>
<sequence length="332" mass="38792">MESNNWSSSLLEEACRRYGGDPSSIQTLGGFTNNVFSFKRNEEPVILKLYTYKSPADHSHLVGELTWMTHLSQQRVRITKPIFSEQGLWIEEIQLDEGDFLAVVYEKAAGKLLQDQHEEAWNANLFYKIGEAMGNMHRAAAEMEPILDDSKRIKWHEEAFIHSPPLVSNEVLLQWNTYVSKLKSWPTDSNVYGLVHHDLHPHNFYVHNGELVLFDFGDCLYHWYSYDTAIILYHALQFARISDQADRDKWAVSFMESFGKGYAAAYQPLTKQQLEQIPFLLRYRRLYSYMYFKANTVWEQLDEETRTALEQMRAAIEQDKPVLDVEFSPLMQ</sequence>
<dbReference type="InterPro" id="IPR002575">
    <property type="entry name" value="Aminoglycoside_PTrfase"/>
</dbReference>
<keyword evidence="4" id="KW-1185">Reference proteome</keyword>
<dbReference type="EMBL" id="JACYTN010000027">
    <property type="protein sequence ID" value="MBD8500727.1"/>
    <property type="molecule type" value="Genomic_DNA"/>
</dbReference>
<dbReference type="PANTHER" id="PTHR21064:SF6">
    <property type="entry name" value="AMINOGLYCOSIDE PHOSPHOTRANSFERASE DOMAIN-CONTAINING PROTEIN"/>
    <property type="match status" value="1"/>
</dbReference>
<evidence type="ECO:0000313" key="3">
    <source>
        <dbReference type="EMBL" id="MBD8500727.1"/>
    </source>
</evidence>
<dbReference type="Proteomes" id="UP000634529">
    <property type="component" value="Unassembled WGS sequence"/>
</dbReference>
<reference evidence="3 4" key="1">
    <citation type="submission" date="2020-09" db="EMBL/GenBank/DDBJ databases">
        <title>Paenibacillus sp. CAU 1523 isolated from sand of Haeundae Beach.</title>
        <authorList>
            <person name="Kim W."/>
        </authorList>
    </citation>
    <scope>NUCLEOTIDE SEQUENCE [LARGE SCALE GENOMIC DNA]</scope>
    <source>
        <strain evidence="3 4">CAU 1523</strain>
    </source>
</reference>
<evidence type="ECO:0000256" key="1">
    <source>
        <dbReference type="ARBA" id="ARBA00038240"/>
    </source>
</evidence>
<dbReference type="Gene3D" id="3.90.1200.10">
    <property type="match status" value="1"/>
</dbReference>
<name>A0ABR9B341_9BACL</name>
<feature type="domain" description="Aminoglycoside phosphotransferase" evidence="2">
    <location>
        <begin position="29"/>
        <end position="263"/>
    </location>
</feature>
<evidence type="ECO:0000259" key="2">
    <source>
        <dbReference type="Pfam" id="PF01636"/>
    </source>
</evidence>
<proteinExistence type="inferred from homology"/>
<dbReference type="InterPro" id="IPR011009">
    <property type="entry name" value="Kinase-like_dom_sf"/>
</dbReference>
<dbReference type="Pfam" id="PF01636">
    <property type="entry name" value="APH"/>
    <property type="match status" value="1"/>
</dbReference>